<keyword evidence="2" id="KW-0560">Oxidoreductase</keyword>
<dbReference type="InterPro" id="IPR005913">
    <property type="entry name" value="dTDP_dehydrorham_reduct"/>
</dbReference>
<gene>
    <name evidence="4" type="ORF">GJG86_16530</name>
</gene>
<dbReference type="GO" id="GO:0005829">
    <property type="term" value="C:cytosol"/>
    <property type="evidence" value="ECO:0007669"/>
    <property type="project" value="TreeGrafter"/>
</dbReference>
<dbReference type="Proteomes" id="UP000438093">
    <property type="component" value="Unassembled WGS sequence"/>
</dbReference>
<comment type="caution">
    <text evidence="4">The sequence shown here is derived from an EMBL/GenBank/DDBJ whole genome shotgun (WGS) entry which is preliminary data.</text>
</comment>
<reference evidence="5" key="1">
    <citation type="submission" date="2019-08" db="EMBL/GenBank/DDBJ databases">
        <title>Arthrobacter sp. nov., isolated from plateau pika and Tibetan wild ass.</title>
        <authorList>
            <person name="Ge Y."/>
        </authorList>
    </citation>
    <scope>NUCLEOTIDE SEQUENCE [LARGE SCALE GENOMIC DNA]</scope>
    <source>
        <strain evidence="5">HF-4214</strain>
    </source>
</reference>
<comment type="function">
    <text evidence="2">Catalyzes the reduction of dTDP-6-deoxy-L-lyxo-4-hexulose to yield dTDP-L-rhamnose.</text>
</comment>
<keyword evidence="2" id="KW-0521">NADP</keyword>
<feature type="domain" description="RmlD-like substrate binding" evidence="3">
    <location>
        <begin position="1"/>
        <end position="139"/>
    </location>
</feature>
<dbReference type="PANTHER" id="PTHR10491">
    <property type="entry name" value="DTDP-4-DEHYDRORHAMNOSE REDUCTASE"/>
    <property type="match status" value="1"/>
</dbReference>
<protein>
    <recommendedName>
        <fullName evidence="2">dTDP-4-dehydrorhamnose reductase</fullName>
        <ecNumber evidence="2">1.1.1.133</ecNumber>
    </recommendedName>
</protein>
<dbReference type="EC" id="1.1.1.133" evidence="2"/>
<comment type="pathway">
    <text evidence="2">Carbohydrate biosynthesis; dTDP-L-rhamnose biosynthesis.</text>
</comment>
<dbReference type="GO" id="GO:0008831">
    <property type="term" value="F:dTDP-4-dehydrorhamnose reductase activity"/>
    <property type="evidence" value="ECO:0007669"/>
    <property type="project" value="UniProtKB-EC"/>
</dbReference>
<evidence type="ECO:0000313" key="4">
    <source>
        <dbReference type="EMBL" id="MRX84084.1"/>
    </source>
</evidence>
<evidence type="ECO:0000313" key="5">
    <source>
        <dbReference type="Proteomes" id="UP000438093"/>
    </source>
</evidence>
<evidence type="ECO:0000256" key="2">
    <source>
        <dbReference type="RuleBase" id="RU364082"/>
    </source>
</evidence>
<dbReference type="GO" id="GO:0019305">
    <property type="term" value="P:dTDP-rhamnose biosynthetic process"/>
    <property type="evidence" value="ECO:0007669"/>
    <property type="project" value="UniProtKB-UniPathway"/>
</dbReference>
<dbReference type="PANTHER" id="PTHR10491:SF4">
    <property type="entry name" value="METHIONINE ADENOSYLTRANSFERASE 2 SUBUNIT BETA"/>
    <property type="match status" value="1"/>
</dbReference>
<evidence type="ECO:0000256" key="1">
    <source>
        <dbReference type="ARBA" id="ARBA00010944"/>
    </source>
</evidence>
<keyword evidence="5" id="KW-1185">Reference proteome</keyword>
<dbReference type="InterPro" id="IPR036291">
    <property type="entry name" value="NAD(P)-bd_dom_sf"/>
</dbReference>
<sequence length="289" mass="32084">MRFLVLGASGMAGHLIATYLLERGYDVTGFCRRSAPKIYCIEGDAYNVEQLRTIVEEGSFDVLVNAVGILNQDAEERKERAAYLNAYLPHALAALTEGTPTRLFHMSTDCVFRGNTGPYTENSSPDGKTFYDRSKALGEIDDGKNLTFRNSIVGPDTNPEGIGLLNWFMRQNGPIKGFSNVLWTGLTTLELAKAMESAAMEDASGLVNMVPSVSISKCELLQLFNRYFRGSVSVEPVDEPVLDKTLVRTRRTCSFEPASYDQQIAELAAWTRSHAELYPHYHLEASYAQ</sequence>
<name>A0A6N7RS94_9ACTN</name>
<evidence type="ECO:0000259" key="3">
    <source>
        <dbReference type="Pfam" id="PF04321"/>
    </source>
</evidence>
<dbReference type="InterPro" id="IPR029903">
    <property type="entry name" value="RmlD-like-bd"/>
</dbReference>
<dbReference type="AlphaFoldDB" id="A0A6N7RS94"/>
<accession>A0A6N7RS94</accession>
<dbReference type="Pfam" id="PF04321">
    <property type="entry name" value="RmlD_sub_bind"/>
    <property type="match status" value="1"/>
</dbReference>
<organism evidence="4 5">
    <name type="scientific">Eggerthella guodeyinii</name>
    <dbReference type="NCBI Taxonomy" id="2690837"/>
    <lineage>
        <taxon>Bacteria</taxon>
        <taxon>Bacillati</taxon>
        <taxon>Actinomycetota</taxon>
        <taxon>Coriobacteriia</taxon>
        <taxon>Eggerthellales</taxon>
        <taxon>Eggerthellaceae</taxon>
        <taxon>Eggerthella</taxon>
    </lineage>
</organism>
<dbReference type="UniPathway" id="UPA00124"/>
<proteinExistence type="inferred from homology"/>
<dbReference type="EMBL" id="VTFY01000021">
    <property type="protein sequence ID" value="MRX84084.1"/>
    <property type="molecule type" value="Genomic_DNA"/>
</dbReference>
<dbReference type="SUPFAM" id="SSF51735">
    <property type="entry name" value="NAD(P)-binding Rossmann-fold domains"/>
    <property type="match status" value="1"/>
</dbReference>
<dbReference type="Gene3D" id="3.40.50.720">
    <property type="entry name" value="NAD(P)-binding Rossmann-like Domain"/>
    <property type="match status" value="1"/>
</dbReference>
<comment type="similarity">
    <text evidence="1 2">Belongs to the dTDP-4-dehydrorhamnose reductase family.</text>
</comment>